<feature type="active site" evidence="10">
    <location>
        <position position="173"/>
    </location>
</feature>
<organism evidence="14 15">
    <name type="scientific">Lactobacillus equicursoris</name>
    <dbReference type="NCBI Taxonomy" id="420645"/>
    <lineage>
        <taxon>Bacteria</taxon>
        <taxon>Bacillati</taxon>
        <taxon>Bacillota</taxon>
        <taxon>Bacilli</taxon>
        <taxon>Lactobacillales</taxon>
        <taxon>Lactobacillaceae</taxon>
        <taxon>Lactobacillus</taxon>
    </lineage>
</organism>
<evidence type="ECO:0000256" key="5">
    <source>
        <dbReference type="ARBA" id="ARBA00022829"/>
    </source>
</evidence>
<dbReference type="PANTHER" id="PTHR30349">
    <property type="entry name" value="PHAGE INTEGRASE-RELATED"/>
    <property type="match status" value="1"/>
</dbReference>
<dbReference type="SUPFAM" id="SSF56349">
    <property type="entry name" value="DNA breaking-rejoining enzymes"/>
    <property type="match status" value="1"/>
</dbReference>
<comment type="caution">
    <text evidence="14">The sequence shown here is derived from an EMBL/GenBank/DDBJ whole genome shotgun (WGS) entry which is preliminary data.</text>
</comment>
<evidence type="ECO:0000256" key="6">
    <source>
        <dbReference type="ARBA" id="ARBA00022908"/>
    </source>
</evidence>
<dbReference type="InterPro" id="IPR013762">
    <property type="entry name" value="Integrase-like_cat_sf"/>
</dbReference>
<feature type="active site" evidence="10">
    <location>
        <position position="245"/>
    </location>
</feature>
<dbReference type="InterPro" id="IPR050090">
    <property type="entry name" value="Tyrosine_recombinase_XerCD"/>
</dbReference>
<dbReference type="PROSITE" id="PS51900">
    <property type="entry name" value="CB"/>
    <property type="match status" value="1"/>
</dbReference>
<feature type="active site" evidence="10">
    <location>
        <position position="248"/>
    </location>
</feature>
<dbReference type="InterPro" id="IPR023009">
    <property type="entry name" value="Tyrosine_recombinase_XerC/XerD"/>
</dbReference>
<dbReference type="EMBL" id="VUMW01000022">
    <property type="protein sequence ID" value="MST80271.1"/>
    <property type="molecule type" value="Genomic_DNA"/>
</dbReference>
<protein>
    <recommendedName>
        <fullName evidence="10 11">Tyrosine recombinase XerC</fullName>
    </recommendedName>
</protein>
<dbReference type="InterPro" id="IPR011931">
    <property type="entry name" value="Recomb_XerC"/>
</dbReference>
<dbReference type="Proteomes" id="UP000452141">
    <property type="component" value="Unassembled WGS sequence"/>
</dbReference>
<keyword evidence="4 10" id="KW-0132">Cell division</keyword>
<feature type="domain" description="Tyr recombinase" evidence="12">
    <location>
        <begin position="109"/>
        <end position="293"/>
    </location>
</feature>
<proteinExistence type="inferred from homology"/>
<comment type="similarity">
    <text evidence="2 10">Belongs to the 'phage' integrase family. XerC subfamily.</text>
</comment>
<dbReference type="InterPro" id="IPR044068">
    <property type="entry name" value="CB"/>
</dbReference>
<dbReference type="PANTHER" id="PTHR30349:SF77">
    <property type="entry name" value="TYROSINE RECOMBINASE XERC"/>
    <property type="match status" value="1"/>
</dbReference>
<comment type="subcellular location">
    <subcellularLocation>
        <location evidence="1 10">Cytoplasm</location>
    </subcellularLocation>
</comment>
<evidence type="ECO:0000256" key="7">
    <source>
        <dbReference type="ARBA" id="ARBA00023125"/>
    </source>
</evidence>
<keyword evidence="9 10" id="KW-0131">Cell cycle</keyword>
<evidence type="ECO:0000256" key="9">
    <source>
        <dbReference type="ARBA" id="ARBA00023306"/>
    </source>
</evidence>
<dbReference type="GO" id="GO:0007059">
    <property type="term" value="P:chromosome segregation"/>
    <property type="evidence" value="ECO:0007669"/>
    <property type="project" value="UniProtKB-UniRule"/>
</dbReference>
<comment type="function">
    <text evidence="10">Site-specific tyrosine recombinase, which acts by catalyzing the cutting and rejoining of the recombining DNA molecules. The XerC-XerD complex is essential to convert dimers of the bacterial chromosome into monomers to permit their segregation at cell division. It also contributes to the segregational stability of plasmids.</text>
</comment>
<dbReference type="NCBIfam" id="TIGR02224">
    <property type="entry name" value="recomb_XerC"/>
    <property type="match status" value="1"/>
</dbReference>
<keyword evidence="8 10" id="KW-0233">DNA recombination</keyword>
<name>A0A844FNS8_9LACO</name>
<sequence length="302" mass="34987">MIKVDWVEQFLSYLRNERVYSEKTATAYQSDLADAQAFWQENGGFKGWDQLDRRDVEIYLQALAQKGLAASSRMRKMSALKSFYRFLIKRGLTEVDPTEAIEMRRGEKKLPDFFYQPEVRQVLDSLNDGKPLTLRNRAILALFYATGMRLSEVSSLLIKQVDFDNCLILVTGKGKKERYVFFDEETKQILQTYLADSRPRLLKYGHDNGDFFLNNRGQKLSSRGISLVIKQLFKKSGITSSAHPHELRHSFATAMLNNGADLRSVQELLGHSDLSTTQIYTHVTMKHLQDEYRQHFPRKDEK</sequence>
<dbReference type="GO" id="GO:0005737">
    <property type="term" value="C:cytoplasm"/>
    <property type="evidence" value="ECO:0007669"/>
    <property type="project" value="UniProtKB-SubCell"/>
</dbReference>
<evidence type="ECO:0000256" key="3">
    <source>
        <dbReference type="ARBA" id="ARBA00022490"/>
    </source>
</evidence>
<evidence type="ECO:0000256" key="2">
    <source>
        <dbReference type="ARBA" id="ARBA00006657"/>
    </source>
</evidence>
<gene>
    <name evidence="10 14" type="primary">xerC</name>
    <name evidence="14" type="ORF">FYJ61_07385</name>
</gene>
<keyword evidence="3 10" id="KW-0963">Cytoplasm</keyword>
<evidence type="ECO:0000313" key="15">
    <source>
        <dbReference type="Proteomes" id="UP000452141"/>
    </source>
</evidence>
<reference evidence="14 15" key="1">
    <citation type="submission" date="2019-08" db="EMBL/GenBank/DDBJ databases">
        <title>In-depth cultivation of the pig gut microbiome towards novel bacterial diversity and tailored functional studies.</title>
        <authorList>
            <person name="Wylensek D."/>
            <person name="Hitch T.C.A."/>
            <person name="Clavel T."/>
        </authorList>
    </citation>
    <scope>NUCLEOTIDE SEQUENCE [LARGE SCALE GENOMIC DNA]</scope>
    <source>
        <strain evidence="14 15">WCA-470BD-2E</strain>
    </source>
</reference>
<dbReference type="HAMAP" id="MF_01808">
    <property type="entry name" value="Recomb_XerC_XerD"/>
    <property type="match status" value="1"/>
</dbReference>
<dbReference type="InterPro" id="IPR002104">
    <property type="entry name" value="Integrase_catalytic"/>
</dbReference>
<dbReference type="PROSITE" id="PS51898">
    <property type="entry name" value="TYR_RECOMBINASE"/>
    <property type="match status" value="1"/>
</dbReference>
<feature type="active site" description="O-(3'-phospho-DNA)-tyrosine intermediate" evidence="10">
    <location>
        <position position="280"/>
    </location>
</feature>
<dbReference type="GO" id="GO:0003677">
    <property type="term" value="F:DNA binding"/>
    <property type="evidence" value="ECO:0007669"/>
    <property type="project" value="UniProtKB-UniRule"/>
</dbReference>
<keyword evidence="7 10" id="KW-0238">DNA-binding</keyword>
<accession>A0A844FNS8</accession>
<dbReference type="GO" id="GO:0006313">
    <property type="term" value="P:DNA transposition"/>
    <property type="evidence" value="ECO:0007669"/>
    <property type="project" value="UniProtKB-UniRule"/>
</dbReference>
<feature type="domain" description="Core-binding (CB)" evidence="13">
    <location>
        <begin position="1"/>
        <end position="88"/>
    </location>
</feature>
<evidence type="ECO:0000256" key="8">
    <source>
        <dbReference type="ARBA" id="ARBA00023172"/>
    </source>
</evidence>
<dbReference type="Pfam" id="PF02899">
    <property type="entry name" value="Phage_int_SAM_1"/>
    <property type="match status" value="1"/>
</dbReference>
<dbReference type="GO" id="GO:0009037">
    <property type="term" value="F:tyrosine-based site-specific recombinase activity"/>
    <property type="evidence" value="ECO:0007669"/>
    <property type="project" value="UniProtKB-UniRule"/>
</dbReference>
<dbReference type="GO" id="GO:0051301">
    <property type="term" value="P:cell division"/>
    <property type="evidence" value="ECO:0007669"/>
    <property type="project" value="UniProtKB-UniRule"/>
</dbReference>
<dbReference type="InterPro" id="IPR011010">
    <property type="entry name" value="DNA_brk_join_enz"/>
</dbReference>
<feature type="active site" evidence="10">
    <location>
        <position position="271"/>
    </location>
</feature>
<dbReference type="InterPro" id="IPR010998">
    <property type="entry name" value="Integrase_recombinase_N"/>
</dbReference>
<evidence type="ECO:0000313" key="14">
    <source>
        <dbReference type="EMBL" id="MST80271.1"/>
    </source>
</evidence>
<dbReference type="Gene3D" id="1.10.150.130">
    <property type="match status" value="1"/>
</dbReference>
<evidence type="ECO:0000256" key="11">
    <source>
        <dbReference type="NCBIfam" id="TIGR02224"/>
    </source>
</evidence>
<evidence type="ECO:0000256" key="4">
    <source>
        <dbReference type="ARBA" id="ARBA00022618"/>
    </source>
</evidence>
<dbReference type="Gene3D" id="1.10.443.10">
    <property type="entry name" value="Intergrase catalytic core"/>
    <property type="match status" value="1"/>
</dbReference>
<dbReference type="InterPro" id="IPR004107">
    <property type="entry name" value="Integrase_SAM-like_N"/>
</dbReference>
<dbReference type="NCBIfam" id="NF040815">
    <property type="entry name" value="recomb_XerA_Arch"/>
    <property type="match status" value="1"/>
</dbReference>
<comment type="subunit">
    <text evidence="10">Forms a cyclic heterotetrameric complex composed of two molecules of XerC and two molecules of XerD.</text>
</comment>
<dbReference type="CDD" id="cd00798">
    <property type="entry name" value="INT_XerDC_C"/>
    <property type="match status" value="1"/>
</dbReference>
<evidence type="ECO:0000256" key="10">
    <source>
        <dbReference type="HAMAP-Rule" id="MF_01808"/>
    </source>
</evidence>
<dbReference type="Pfam" id="PF00589">
    <property type="entry name" value="Phage_integrase"/>
    <property type="match status" value="1"/>
</dbReference>
<feature type="active site" evidence="10">
    <location>
        <position position="149"/>
    </location>
</feature>
<evidence type="ECO:0000259" key="13">
    <source>
        <dbReference type="PROSITE" id="PS51900"/>
    </source>
</evidence>
<evidence type="ECO:0000256" key="1">
    <source>
        <dbReference type="ARBA" id="ARBA00004496"/>
    </source>
</evidence>
<keyword evidence="6 10" id="KW-0229">DNA integration</keyword>
<dbReference type="NCBIfam" id="NF001399">
    <property type="entry name" value="PRK00283.1"/>
    <property type="match status" value="1"/>
</dbReference>
<evidence type="ECO:0000259" key="12">
    <source>
        <dbReference type="PROSITE" id="PS51898"/>
    </source>
</evidence>
<dbReference type="AlphaFoldDB" id="A0A844FNS8"/>
<keyword evidence="5 10" id="KW-0159">Chromosome partition</keyword>
<dbReference type="RefSeq" id="WP_412032746.1">
    <property type="nucleotide sequence ID" value="NZ_VUMW01000022.1"/>
</dbReference>